<dbReference type="PROSITE" id="PS51352">
    <property type="entry name" value="THIOREDOXIN_2"/>
    <property type="match status" value="1"/>
</dbReference>
<accession>A0A1T5G0F1</accession>
<dbReference type="CDD" id="cd02966">
    <property type="entry name" value="TlpA_like_family"/>
    <property type="match status" value="1"/>
</dbReference>
<dbReference type="Pfam" id="PF13905">
    <property type="entry name" value="Thioredoxin_8"/>
    <property type="match status" value="1"/>
</dbReference>
<dbReference type="InterPro" id="IPR050553">
    <property type="entry name" value="Thioredoxin_ResA/DsbE_sf"/>
</dbReference>
<evidence type="ECO:0000259" key="5">
    <source>
        <dbReference type="PROSITE" id="PS51352"/>
    </source>
</evidence>
<evidence type="ECO:0000313" key="7">
    <source>
        <dbReference type="Proteomes" id="UP000190150"/>
    </source>
</evidence>
<keyword evidence="6" id="KW-0413">Isomerase</keyword>
<dbReference type="GO" id="GO:0030313">
    <property type="term" value="C:cell envelope"/>
    <property type="evidence" value="ECO:0007669"/>
    <property type="project" value="UniProtKB-SubCell"/>
</dbReference>
<gene>
    <name evidence="6" type="ORF">SAMN05660841_03656</name>
</gene>
<keyword evidence="4" id="KW-0676">Redox-active center</keyword>
<name>A0A1T5G0F1_9SPHI</name>
<feature type="domain" description="Thioredoxin" evidence="5">
    <location>
        <begin position="219"/>
        <end position="358"/>
    </location>
</feature>
<sequence length="360" mass="41172">MGKGFLIVAFYLLACLSGSVSQEMVVIKGEVLGDTEGYNKVYVMDGKGERDSAVIVNGTFELKLKFHLGMEPYLFMETYMRPGRMQEPFLLVIDRPGTLYLKNIDTDKPLHKVRVQGMQSMMDYQVFTDRYFAVQDSLRRLQIENAYSAVQLKEVLSKELKMYMGLYNSSFAAIYALDKVKTRIDAGELQHVYGQLSHEQQHTEKGRAIRAYIENALFSSVGSDISLLTYTDTEGKLKSLADLKGKYVLIDFWASWCGPCVKAFPHLKTLYERYKGDKFEIVGVSIDKKESEWVKAYDKYQLPWLNGIDKSEEMQKRLLITAVPTLFLLDPEGRVVLKEIGLSENVDQTLKTIFEKSEKL</sequence>
<dbReference type="Gene3D" id="3.40.30.10">
    <property type="entry name" value="Glutaredoxin"/>
    <property type="match status" value="1"/>
</dbReference>
<evidence type="ECO:0000256" key="1">
    <source>
        <dbReference type="ARBA" id="ARBA00004196"/>
    </source>
</evidence>
<dbReference type="InterPro" id="IPR012336">
    <property type="entry name" value="Thioredoxin-like_fold"/>
</dbReference>
<comment type="subcellular location">
    <subcellularLocation>
        <location evidence="1">Cell envelope</location>
    </subcellularLocation>
</comment>
<proteinExistence type="predicted"/>
<dbReference type="PANTHER" id="PTHR42852:SF6">
    <property type="entry name" value="THIOL:DISULFIDE INTERCHANGE PROTEIN DSBE"/>
    <property type="match status" value="1"/>
</dbReference>
<keyword evidence="7" id="KW-1185">Reference proteome</keyword>
<evidence type="ECO:0000256" key="3">
    <source>
        <dbReference type="ARBA" id="ARBA00023157"/>
    </source>
</evidence>
<protein>
    <submittedName>
        <fullName evidence="6">Thiol-disulfide isomerase or thioredoxin</fullName>
    </submittedName>
</protein>
<dbReference type="EMBL" id="FUZF01000020">
    <property type="protein sequence ID" value="SKC01817.1"/>
    <property type="molecule type" value="Genomic_DNA"/>
</dbReference>
<dbReference type="AlphaFoldDB" id="A0A1T5G0F1"/>
<dbReference type="GO" id="GO:0016853">
    <property type="term" value="F:isomerase activity"/>
    <property type="evidence" value="ECO:0007669"/>
    <property type="project" value="UniProtKB-KW"/>
</dbReference>
<evidence type="ECO:0000256" key="4">
    <source>
        <dbReference type="ARBA" id="ARBA00023284"/>
    </source>
</evidence>
<organism evidence="6 7">
    <name type="scientific">Sphingobacterium nematocida</name>
    <dbReference type="NCBI Taxonomy" id="1513896"/>
    <lineage>
        <taxon>Bacteria</taxon>
        <taxon>Pseudomonadati</taxon>
        <taxon>Bacteroidota</taxon>
        <taxon>Sphingobacteriia</taxon>
        <taxon>Sphingobacteriales</taxon>
        <taxon>Sphingobacteriaceae</taxon>
        <taxon>Sphingobacterium</taxon>
    </lineage>
</organism>
<keyword evidence="3" id="KW-1015">Disulfide bond</keyword>
<reference evidence="7" key="1">
    <citation type="submission" date="2017-02" db="EMBL/GenBank/DDBJ databases">
        <authorList>
            <person name="Varghese N."/>
            <person name="Submissions S."/>
        </authorList>
    </citation>
    <scope>NUCLEOTIDE SEQUENCE [LARGE SCALE GENOMIC DNA]</scope>
    <source>
        <strain evidence="7">DSM 24091</strain>
    </source>
</reference>
<dbReference type="GO" id="GO:0017004">
    <property type="term" value="P:cytochrome complex assembly"/>
    <property type="evidence" value="ECO:0007669"/>
    <property type="project" value="UniProtKB-KW"/>
</dbReference>
<dbReference type="RefSeq" id="WP_079645299.1">
    <property type="nucleotide sequence ID" value="NZ_FUZF01000020.1"/>
</dbReference>
<dbReference type="InterPro" id="IPR036249">
    <property type="entry name" value="Thioredoxin-like_sf"/>
</dbReference>
<dbReference type="Proteomes" id="UP000190150">
    <property type="component" value="Unassembled WGS sequence"/>
</dbReference>
<keyword evidence="2" id="KW-0201">Cytochrome c-type biogenesis</keyword>
<dbReference type="InterPro" id="IPR013766">
    <property type="entry name" value="Thioredoxin_domain"/>
</dbReference>
<dbReference type="STRING" id="1513896.SAMN05660841_03656"/>
<evidence type="ECO:0000313" key="6">
    <source>
        <dbReference type="EMBL" id="SKC01817.1"/>
    </source>
</evidence>
<dbReference type="SUPFAM" id="SSF52833">
    <property type="entry name" value="Thioredoxin-like"/>
    <property type="match status" value="1"/>
</dbReference>
<dbReference type="OrthoDB" id="640449at2"/>
<dbReference type="PANTHER" id="PTHR42852">
    <property type="entry name" value="THIOL:DISULFIDE INTERCHANGE PROTEIN DSBE"/>
    <property type="match status" value="1"/>
</dbReference>
<evidence type="ECO:0000256" key="2">
    <source>
        <dbReference type="ARBA" id="ARBA00022748"/>
    </source>
</evidence>